<accession>A0A835ICA8</accession>
<dbReference type="InterPro" id="IPR007573">
    <property type="entry name" value="QWRF"/>
</dbReference>
<dbReference type="GO" id="GO:0051225">
    <property type="term" value="P:spindle assembly"/>
    <property type="evidence" value="ECO:0007669"/>
    <property type="project" value="TreeGrafter"/>
</dbReference>
<keyword evidence="4" id="KW-1185">Reference proteome</keyword>
<dbReference type="AlphaFoldDB" id="A0A835ICA8"/>
<dbReference type="GO" id="GO:0005880">
    <property type="term" value="C:nuclear microtubule"/>
    <property type="evidence" value="ECO:0007669"/>
    <property type="project" value="TreeGrafter"/>
</dbReference>
<dbReference type="OrthoDB" id="774923at2759"/>
<dbReference type="PANTHER" id="PTHR31807:SF31">
    <property type="entry name" value="QWRF MOTIF PROTEIN (DUF566)-RELATED"/>
    <property type="match status" value="1"/>
</dbReference>
<feature type="compositionally biased region" description="Polar residues" evidence="2">
    <location>
        <begin position="251"/>
        <end position="268"/>
    </location>
</feature>
<gene>
    <name evidence="3" type="ORF">IFM89_015379</name>
</gene>
<feature type="region of interest" description="Disordered" evidence="2">
    <location>
        <begin position="1"/>
        <end position="68"/>
    </location>
</feature>
<dbReference type="EMBL" id="JADFTS010000003">
    <property type="protein sequence ID" value="KAF9614117.1"/>
    <property type="molecule type" value="Genomic_DNA"/>
</dbReference>
<feature type="compositionally biased region" description="Polar residues" evidence="2">
    <location>
        <begin position="46"/>
        <end position="60"/>
    </location>
</feature>
<comment type="caution">
    <text evidence="3">The sequence shown here is derived from an EMBL/GenBank/DDBJ whole genome shotgun (WGS) entry which is preliminary data.</text>
</comment>
<reference evidence="3 4" key="1">
    <citation type="submission" date="2020-10" db="EMBL/GenBank/DDBJ databases">
        <title>The Coptis chinensis genome and diversification of protoberbering-type alkaloids.</title>
        <authorList>
            <person name="Wang B."/>
            <person name="Shu S."/>
            <person name="Song C."/>
            <person name="Liu Y."/>
        </authorList>
    </citation>
    <scope>NUCLEOTIDE SEQUENCE [LARGE SCALE GENOMIC DNA]</scope>
    <source>
        <strain evidence="3">HL-2020</strain>
        <tissue evidence="3">Leaf</tissue>
    </source>
</reference>
<evidence type="ECO:0000256" key="2">
    <source>
        <dbReference type="SAM" id="MobiDB-lite"/>
    </source>
</evidence>
<dbReference type="Pfam" id="PF04484">
    <property type="entry name" value="QWRF"/>
    <property type="match status" value="1"/>
</dbReference>
<evidence type="ECO:0000313" key="4">
    <source>
        <dbReference type="Proteomes" id="UP000631114"/>
    </source>
</evidence>
<dbReference type="GO" id="GO:0005737">
    <property type="term" value="C:cytoplasm"/>
    <property type="evidence" value="ECO:0007669"/>
    <property type="project" value="TreeGrafter"/>
</dbReference>
<proteinExistence type="inferred from homology"/>
<feature type="compositionally biased region" description="Basic and acidic residues" evidence="2">
    <location>
        <begin position="128"/>
        <end position="142"/>
    </location>
</feature>
<dbReference type="PANTHER" id="PTHR31807">
    <property type="entry name" value="AUGMIN FAMILY MEMBER"/>
    <property type="match status" value="1"/>
</dbReference>
<feature type="compositionally biased region" description="Low complexity" evidence="2">
    <location>
        <begin position="312"/>
        <end position="325"/>
    </location>
</feature>
<dbReference type="Proteomes" id="UP000631114">
    <property type="component" value="Unassembled WGS sequence"/>
</dbReference>
<sequence length="540" mass="59242">MKKDTSTPVFDYSPKSRRSKNREVSSRFLSPTSSIDSGSGMSSPTQTLSPTKRKTGSTTIDTRKHKSVDEVGSIRGLWPSAHSSSKKIGTLADHLGNDRLKDLLDSDKSSSNYGPQFLGRQKSSSEFNRFEKEKESSKENHRPIFGGSMRYTGKLKLFPGKSSKSSSHSNIVPGRLSVDENNLNRRRVSDNFAENLSSESECSDYGFLSIGKSSSSTTYLASTASSRRLAGVEVSSRYMQDALTKTRRGTSDSNILTPDNSHSFNNLPPKNGMKRANSLTAYKSTISQWAMSPGRTGSPPMSVENKGKPVASFSSLRPPSSPSRSKGVSNLFNLGLDLFKSKKSSSKCSSPVGHGVGENSHQLRMLHNRLIQWRFVNSRADTVNSTKMTEAEGTMLNAGASLSNLQSSVAQKRIQFEKEKLEFNLNSVLQSQIDPLEAWGDMERHHVLALSTTKDCLHSVVCKVPLIEGAKVDPQPTSVALRHALDLTSSIKTMLTYFSPMAQKEGELLMELAEVVTVEKSLLEECFDFLGTVSALEVRI</sequence>
<evidence type="ECO:0008006" key="5">
    <source>
        <dbReference type="Google" id="ProtNLM"/>
    </source>
</evidence>
<comment type="similarity">
    <text evidence="1">Belongs to the QWRF family.</text>
</comment>
<organism evidence="3 4">
    <name type="scientific">Coptis chinensis</name>
    <dbReference type="NCBI Taxonomy" id="261450"/>
    <lineage>
        <taxon>Eukaryota</taxon>
        <taxon>Viridiplantae</taxon>
        <taxon>Streptophyta</taxon>
        <taxon>Embryophyta</taxon>
        <taxon>Tracheophyta</taxon>
        <taxon>Spermatophyta</taxon>
        <taxon>Magnoliopsida</taxon>
        <taxon>Ranunculales</taxon>
        <taxon>Ranunculaceae</taxon>
        <taxon>Coptidoideae</taxon>
        <taxon>Coptis</taxon>
    </lineage>
</organism>
<feature type="region of interest" description="Disordered" evidence="2">
    <location>
        <begin position="245"/>
        <end position="271"/>
    </location>
</feature>
<name>A0A835ICA8_9MAGN</name>
<evidence type="ECO:0000313" key="3">
    <source>
        <dbReference type="EMBL" id="KAF9614117.1"/>
    </source>
</evidence>
<dbReference type="GO" id="GO:0008017">
    <property type="term" value="F:microtubule binding"/>
    <property type="evidence" value="ECO:0007669"/>
    <property type="project" value="TreeGrafter"/>
</dbReference>
<feature type="region of interest" description="Disordered" evidence="2">
    <location>
        <begin position="290"/>
        <end position="327"/>
    </location>
</feature>
<evidence type="ECO:0000256" key="1">
    <source>
        <dbReference type="ARBA" id="ARBA00010016"/>
    </source>
</evidence>
<protein>
    <recommendedName>
        <fullName evidence="5">QWRF motif-containing protein 3</fullName>
    </recommendedName>
</protein>
<feature type="region of interest" description="Disordered" evidence="2">
    <location>
        <begin position="106"/>
        <end position="147"/>
    </location>
</feature>
<feature type="compositionally biased region" description="Low complexity" evidence="2">
    <location>
        <begin position="30"/>
        <end position="45"/>
    </location>
</feature>